<feature type="region of interest" description="Disordered" evidence="5">
    <location>
        <begin position="212"/>
        <end position="239"/>
    </location>
</feature>
<dbReference type="InterPro" id="IPR013087">
    <property type="entry name" value="Znf_C2H2_type"/>
</dbReference>
<dbReference type="RefSeq" id="XP_046061122.1">
    <property type="nucleotide sequence ID" value="XM_046205149.1"/>
</dbReference>
<accession>A0A9P8P504</accession>
<feature type="domain" description="C2H2-type" evidence="6">
    <location>
        <begin position="267"/>
        <end position="294"/>
    </location>
</feature>
<proteinExistence type="predicted"/>
<evidence type="ECO:0000256" key="2">
    <source>
        <dbReference type="ARBA" id="ARBA00022771"/>
    </source>
</evidence>
<dbReference type="Gene3D" id="3.30.160.60">
    <property type="entry name" value="Classic Zinc Finger"/>
    <property type="match status" value="2"/>
</dbReference>
<keyword evidence="8" id="KW-1185">Reference proteome</keyword>
<evidence type="ECO:0000313" key="7">
    <source>
        <dbReference type="EMBL" id="KAH3665918.1"/>
    </source>
</evidence>
<dbReference type="GO" id="GO:0008270">
    <property type="term" value="F:zinc ion binding"/>
    <property type="evidence" value="ECO:0007669"/>
    <property type="project" value="UniProtKB-KW"/>
</dbReference>
<evidence type="ECO:0000256" key="5">
    <source>
        <dbReference type="SAM" id="MobiDB-lite"/>
    </source>
</evidence>
<dbReference type="OrthoDB" id="8922241at2759"/>
<protein>
    <recommendedName>
        <fullName evidence="6">C2H2-type domain-containing protein</fullName>
    </recommendedName>
</protein>
<dbReference type="InterPro" id="IPR036236">
    <property type="entry name" value="Znf_C2H2_sf"/>
</dbReference>
<gene>
    <name evidence="7" type="ORF">OGAPHI_004107</name>
</gene>
<dbReference type="EMBL" id="JAEUBE010000295">
    <property type="protein sequence ID" value="KAH3665918.1"/>
    <property type="molecule type" value="Genomic_DNA"/>
</dbReference>
<feature type="compositionally biased region" description="Polar residues" evidence="5">
    <location>
        <begin position="212"/>
        <end position="233"/>
    </location>
</feature>
<keyword evidence="1" id="KW-0479">Metal-binding</keyword>
<evidence type="ECO:0000313" key="8">
    <source>
        <dbReference type="Proteomes" id="UP000769157"/>
    </source>
</evidence>
<dbReference type="AlphaFoldDB" id="A0A9P8P504"/>
<comment type="caution">
    <text evidence="7">The sequence shown here is derived from an EMBL/GenBank/DDBJ whole genome shotgun (WGS) entry which is preliminary data.</text>
</comment>
<keyword evidence="2 4" id="KW-0863">Zinc-finger</keyword>
<dbReference type="GO" id="GO:0000981">
    <property type="term" value="F:DNA-binding transcription factor activity, RNA polymerase II-specific"/>
    <property type="evidence" value="ECO:0007669"/>
    <property type="project" value="TreeGrafter"/>
</dbReference>
<dbReference type="PROSITE" id="PS00028">
    <property type="entry name" value="ZINC_FINGER_C2H2_1"/>
    <property type="match status" value="1"/>
</dbReference>
<dbReference type="Proteomes" id="UP000769157">
    <property type="component" value="Unassembled WGS sequence"/>
</dbReference>
<dbReference type="SMART" id="SM00355">
    <property type="entry name" value="ZnF_C2H2"/>
    <property type="match status" value="2"/>
</dbReference>
<dbReference type="PANTHER" id="PTHR23235:SF120">
    <property type="entry name" value="KRUPPEL-LIKE FACTOR 15"/>
    <property type="match status" value="1"/>
</dbReference>
<dbReference type="PROSITE" id="PS50157">
    <property type="entry name" value="ZINC_FINGER_C2H2_2"/>
    <property type="match status" value="2"/>
</dbReference>
<dbReference type="SUPFAM" id="SSF57667">
    <property type="entry name" value="beta-beta-alpha zinc fingers"/>
    <property type="match status" value="1"/>
</dbReference>
<reference evidence="7" key="2">
    <citation type="submission" date="2021-01" db="EMBL/GenBank/DDBJ databases">
        <authorList>
            <person name="Schikora-Tamarit M.A."/>
        </authorList>
    </citation>
    <scope>NUCLEOTIDE SEQUENCE</scope>
    <source>
        <strain evidence="7">CBS6075</strain>
    </source>
</reference>
<feature type="domain" description="C2H2-type" evidence="6">
    <location>
        <begin position="239"/>
        <end position="266"/>
    </location>
</feature>
<evidence type="ECO:0000256" key="3">
    <source>
        <dbReference type="ARBA" id="ARBA00022833"/>
    </source>
</evidence>
<evidence type="ECO:0000256" key="4">
    <source>
        <dbReference type="PROSITE-ProRule" id="PRU00042"/>
    </source>
</evidence>
<keyword evidence="3" id="KW-0862">Zinc</keyword>
<reference evidence="7" key="1">
    <citation type="journal article" date="2021" name="Open Biol.">
        <title>Shared evolutionary footprints suggest mitochondrial oxidative damage underlies multiple complex I losses in fungi.</title>
        <authorList>
            <person name="Schikora-Tamarit M.A."/>
            <person name="Marcet-Houben M."/>
            <person name="Nosek J."/>
            <person name="Gabaldon T."/>
        </authorList>
    </citation>
    <scope>NUCLEOTIDE SEQUENCE</scope>
    <source>
        <strain evidence="7">CBS6075</strain>
    </source>
</reference>
<dbReference type="Pfam" id="PF00096">
    <property type="entry name" value="zf-C2H2"/>
    <property type="match status" value="2"/>
</dbReference>
<dbReference type="GeneID" id="70236072"/>
<evidence type="ECO:0000259" key="6">
    <source>
        <dbReference type="PROSITE" id="PS50157"/>
    </source>
</evidence>
<evidence type="ECO:0000256" key="1">
    <source>
        <dbReference type="ARBA" id="ARBA00022723"/>
    </source>
</evidence>
<sequence length="311" mass="35003">MSSQSSDIQRLLIELINSSKPKVSPNRAARFPAEPMTLEDVEFLKLANEVIKKHQYRIDPTIRDILSRLQYANSPHGGLPISREYMGPQINRLIGQRVFPQNSELESRGSRNSDTFPQLGLDVFKNQQQQQHFGQVGSSLYASHSPQSQNNELIGQLANSIKNMDPTEQQELFQKISGISSTSKQQATSPGLTTSPPQQLQVLQNIDVLSNHHNAGSSESAQQSNHSNPTTPESHPKSHVCRTCSMTFKRSSDLKRHEKIHLEVPPNICPLCQKGFARKDALKRHIDTLTCKRNRERLLTKLNEENLSDSE</sequence>
<name>A0A9P8P504_9ASCO</name>
<dbReference type="PANTHER" id="PTHR23235">
    <property type="entry name" value="KRUEPPEL-LIKE TRANSCRIPTION FACTOR"/>
    <property type="match status" value="1"/>
</dbReference>
<dbReference type="GO" id="GO:0000978">
    <property type="term" value="F:RNA polymerase II cis-regulatory region sequence-specific DNA binding"/>
    <property type="evidence" value="ECO:0007669"/>
    <property type="project" value="TreeGrafter"/>
</dbReference>
<organism evidence="7 8">
    <name type="scientific">Ogataea philodendri</name>
    <dbReference type="NCBI Taxonomy" id="1378263"/>
    <lineage>
        <taxon>Eukaryota</taxon>
        <taxon>Fungi</taxon>
        <taxon>Dikarya</taxon>
        <taxon>Ascomycota</taxon>
        <taxon>Saccharomycotina</taxon>
        <taxon>Pichiomycetes</taxon>
        <taxon>Pichiales</taxon>
        <taxon>Pichiaceae</taxon>
        <taxon>Ogataea</taxon>
    </lineage>
</organism>